<dbReference type="EMBL" id="CM044706">
    <property type="protein sequence ID" value="KAI5659465.1"/>
    <property type="molecule type" value="Genomic_DNA"/>
</dbReference>
<reference evidence="2" key="1">
    <citation type="journal article" date="2023" name="Nat. Plants">
        <title>Single-cell RNA sequencing provides a high-resolution roadmap for understanding the multicellular compartmentation of specialized metabolism.</title>
        <authorList>
            <person name="Sun S."/>
            <person name="Shen X."/>
            <person name="Li Y."/>
            <person name="Li Y."/>
            <person name="Wang S."/>
            <person name="Li R."/>
            <person name="Zhang H."/>
            <person name="Shen G."/>
            <person name="Guo B."/>
            <person name="Wei J."/>
            <person name="Xu J."/>
            <person name="St-Pierre B."/>
            <person name="Chen S."/>
            <person name="Sun C."/>
        </authorList>
    </citation>
    <scope>NUCLEOTIDE SEQUENCE [LARGE SCALE GENOMIC DNA]</scope>
</reference>
<comment type="caution">
    <text evidence="1">The sequence shown here is derived from an EMBL/GenBank/DDBJ whole genome shotgun (WGS) entry which is preliminary data.</text>
</comment>
<organism evidence="1 2">
    <name type="scientific">Catharanthus roseus</name>
    <name type="common">Madagascar periwinkle</name>
    <name type="synonym">Vinca rosea</name>
    <dbReference type="NCBI Taxonomy" id="4058"/>
    <lineage>
        <taxon>Eukaryota</taxon>
        <taxon>Viridiplantae</taxon>
        <taxon>Streptophyta</taxon>
        <taxon>Embryophyta</taxon>
        <taxon>Tracheophyta</taxon>
        <taxon>Spermatophyta</taxon>
        <taxon>Magnoliopsida</taxon>
        <taxon>eudicotyledons</taxon>
        <taxon>Gunneridae</taxon>
        <taxon>Pentapetalae</taxon>
        <taxon>asterids</taxon>
        <taxon>lamiids</taxon>
        <taxon>Gentianales</taxon>
        <taxon>Apocynaceae</taxon>
        <taxon>Rauvolfioideae</taxon>
        <taxon>Vinceae</taxon>
        <taxon>Catharanthinae</taxon>
        <taxon>Catharanthus</taxon>
    </lineage>
</organism>
<keyword evidence="2" id="KW-1185">Reference proteome</keyword>
<accession>A0ACC0AGR5</accession>
<protein>
    <submittedName>
        <fullName evidence="1">Uncharacterized protein</fullName>
    </submittedName>
</protein>
<gene>
    <name evidence="1" type="ORF">M9H77_28258</name>
</gene>
<name>A0ACC0AGR5_CATRO</name>
<dbReference type="Proteomes" id="UP001060085">
    <property type="component" value="Linkage Group LG06"/>
</dbReference>
<evidence type="ECO:0000313" key="2">
    <source>
        <dbReference type="Proteomes" id="UP001060085"/>
    </source>
</evidence>
<sequence length="142" mass="16511">METTIKLSNRDSELLVFEEESVFFCRGFVNKTRLITRLPLLNSGIRARRKFDLSGVWCLKVKAILVQNKIAPAICTLYKYPESWTGEILAKKLSDAHSCVTLHLKDNVLREINKIDNAYEIWTKLEKLYLGKFLSNKIYLKE</sequence>
<evidence type="ECO:0000313" key="1">
    <source>
        <dbReference type="EMBL" id="KAI5659465.1"/>
    </source>
</evidence>
<proteinExistence type="predicted"/>